<dbReference type="KEGG" id="haby:HLVA_22570"/>
<evidence type="ECO:0000313" key="2">
    <source>
        <dbReference type="Proteomes" id="UP001321582"/>
    </source>
</evidence>
<geneLocation type="plasmid" evidence="1 2">
    <name>pHIC</name>
</geneLocation>
<proteinExistence type="predicted"/>
<sequence length="335" mass="39714">MKNKIGFMLLITVLVLNGCIKQYSYNKVEERNKIKSKVIKTGKISEREREILIYGKIIFTRNIDSKKKIKRNIDSKPDIVYDENYFPDFTKNGEYIPPIMDYKNSEKGLCYAIAASRYTTEYNKIIPWADEKIRKQIYRENLENMGYEIKITRNISKTKKTVFKTNLKNSLSDGIKWVHRGFPNLNNDGSEIVPDGYLVYKGVILLNEEKWPKRYMAAPYYTLVENIDVRKQSKNQYINYCEETTKIIYTKNLNDSISKLERKGVFTEDSLVVYYVIPYKKGENWWENIPLEDYNNNWIQSEMFVAWIGSESKDLDMLNKYYTKNIGYYVKYGED</sequence>
<keyword evidence="1" id="KW-0614">Plasmid</keyword>
<organism evidence="1 2">
    <name type="scientific">Haliovirga abyssi</name>
    <dbReference type="NCBI Taxonomy" id="2996794"/>
    <lineage>
        <taxon>Bacteria</taxon>
        <taxon>Fusobacteriati</taxon>
        <taxon>Fusobacteriota</taxon>
        <taxon>Fusobacteriia</taxon>
        <taxon>Fusobacteriales</taxon>
        <taxon>Haliovirgaceae</taxon>
        <taxon>Haliovirga</taxon>
    </lineage>
</organism>
<dbReference type="RefSeq" id="WP_307905552.1">
    <property type="nucleotide sequence ID" value="NZ_AP027060.1"/>
</dbReference>
<protein>
    <recommendedName>
        <fullName evidence="3">Peptidase C1A papain C-terminal domain-containing protein</fullName>
    </recommendedName>
</protein>
<keyword evidence="2" id="KW-1185">Reference proteome</keyword>
<accession>A0AAU9DSS0</accession>
<evidence type="ECO:0000313" key="1">
    <source>
        <dbReference type="EMBL" id="BDU51688.1"/>
    </source>
</evidence>
<dbReference type="EMBL" id="AP027060">
    <property type="protein sequence ID" value="BDU51688.1"/>
    <property type="molecule type" value="Genomic_DNA"/>
</dbReference>
<dbReference type="AlphaFoldDB" id="A0AAU9DSS0"/>
<evidence type="ECO:0008006" key="3">
    <source>
        <dbReference type="Google" id="ProtNLM"/>
    </source>
</evidence>
<name>A0AAU9DSS0_9FUSO</name>
<reference evidence="1 2" key="1">
    <citation type="submission" date="2022-11" db="EMBL/GenBank/DDBJ databases">
        <title>Haliovirga abyssi gen. nov., sp. nov., a mesophilic fermentative bacterium isolated from the Iheya North hydrothermal field and the proposal of Haliovirgaceae fam. nov.</title>
        <authorList>
            <person name="Miyazaki U."/>
            <person name="Tame A."/>
            <person name="Miyazaki J."/>
            <person name="Takai K."/>
            <person name="Sawayama S."/>
            <person name="Kitajima M."/>
            <person name="Okamoto A."/>
            <person name="Nakagawa S."/>
        </authorList>
    </citation>
    <scope>NUCLEOTIDE SEQUENCE [LARGE SCALE GENOMIC DNA]</scope>
    <source>
        <strain evidence="1 2">IC12</strain>
        <plasmid evidence="1 2">pHIC</plasmid>
    </source>
</reference>
<gene>
    <name evidence="1" type="ORF">HLVA_22570</name>
</gene>
<dbReference type="Proteomes" id="UP001321582">
    <property type="component" value="Plasmid pHIC"/>
</dbReference>